<comment type="caution">
    <text evidence="1">The sequence shown here is derived from an EMBL/GenBank/DDBJ whole genome shotgun (WGS) entry which is preliminary data.</text>
</comment>
<accession>A0A7Z7I8K6</accession>
<keyword evidence="2" id="KW-1185">Reference proteome</keyword>
<evidence type="ECO:0000313" key="2">
    <source>
        <dbReference type="Proteomes" id="UP000219522"/>
    </source>
</evidence>
<gene>
    <name evidence="1" type="ORF">SAMN05446927_4593</name>
</gene>
<reference evidence="1 2" key="1">
    <citation type="submission" date="2017-09" db="EMBL/GenBank/DDBJ databases">
        <authorList>
            <person name="Varghese N."/>
            <person name="Submissions S."/>
        </authorList>
    </citation>
    <scope>NUCLEOTIDE SEQUENCE [LARGE SCALE GENOMIC DNA]</scope>
    <source>
        <strain evidence="1 2">OK806</strain>
    </source>
</reference>
<evidence type="ECO:0000313" key="1">
    <source>
        <dbReference type="EMBL" id="SOE81315.1"/>
    </source>
</evidence>
<organism evidence="1 2">
    <name type="scientific">Caballeronia arationis</name>
    <dbReference type="NCBI Taxonomy" id="1777142"/>
    <lineage>
        <taxon>Bacteria</taxon>
        <taxon>Pseudomonadati</taxon>
        <taxon>Pseudomonadota</taxon>
        <taxon>Betaproteobacteria</taxon>
        <taxon>Burkholderiales</taxon>
        <taxon>Burkholderiaceae</taxon>
        <taxon>Caballeronia</taxon>
    </lineage>
</organism>
<dbReference type="AlphaFoldDB" id="A0A7Z7I8K6"/>
<protein>
    <submittedName>
        <fullName evidence="1">Uncharacterized protein</fullName>
    </submittedName>
</protein>
<dbReference type="EMBL" id="OCSU01000002">
    <property type="protein sequence ID" value="SOE81315.1"/>
    <property type="molecule type" value="Genomic_DNA"/>
</dbReference>
<dbReference type="Proteomes" id="UP000219522">
    <property type="component" value="Unassembled WGS sequence"/>
</dbReference>
<sequence>MVDENENEDAAEFFLERAAIMEIDGGLSQADAEFYAAVATRRWCLQRGIPEPNLPRYLLVTRLSRISETAIADGIDRETLMRIFLRHAGELSANYPGPSTLTLSRSSEAPSWKIWLGTETSI</sequence>
<proteinExistence type="predicted"/>
<name>A0A7Z7I8K6_9BURK</name>